<evidence type="ECO:0000313" key="2">
    <source>
        <dbReference type="Proteomes" id="UP000279259"/>
    </source>
</evidence>
<name>A0A427Y2T7_9TREE</name>
<proteinExistence type="predicted"/>
<evidence type="ECO:0000313" key="1">
    <source>
        <dbReference type="EMBL" id="RSH85438.1"/>
    </source>
</evidence>
<dbReference type="EMBL" id="RSCD01000020">
    <property type="protein sequence ID" value="RSH85438.1"/>
    <property type="molecule type" value="Genomic_DNA"/>
</dbReference>
<gene>
    <name evidence="1" type="ORF">EHS25_004834</name>
</gene>
<dbReference type="AlphaFoldDB" id="A0A427Y2T7"/>
<accession>A0A427Y2T7</accession>
<reference evidence="1 2" key="1">
    <citation type="submission" date="2018-11" db="EMBL/GenBank/DDBJ databases">
        <title>Genome sequence of Saitozyma podzolica DSM 27192.</title>
        <authorList>
            <person name="Aliyu H."/>
            <person name="Gorte O."/>
            <person name="Ochsenreither K."/>
        </authorList>
    </citation>
    <scope>NUCLEOTIDE SEQUENCE [LARGE SCALE GENOMIC DNA]</scope>
    <source>
        <strain evidence="1 2">DSM 27192</strain>
    </source>
</reference>
<comment type="caution">
    <text evidence="1">The sequence shown here is derived from an EMBL/GenBank/DDBJ whole genome shotgun (WGS) entry which is preliminary data.</text>
</comment>
<sequence>MSAHDVETPVNEKPIYDHIEYAADETSTRELDVMRDTLPTGGERWGADSWTKRVQSISCRSAEQYWKLAKADATISEDV</sequence>
<protein>
    <submittedName>
        <fullName evidence="1">Uncharacterized protein</fullName>
    </submittedName>
</protein>
<dbReference type="Proteomes" id="UP000279259">
    <property type="component" value="Unassembled WGS sequence"/>
</dbReference>
<organism evidence="1 2">
    <name type="scientific">Saitozyma podzolica</name>
    <dbReference type="NCBI Taxonomy" id="1890683"/>
    <lineage>
        <taxon>Eukaryota</taxon>
        <taxon>Fungi</taxon>
        <taxon>Dikarya</taxon>
        <taxon>Basidiomycota</taxon>
        <taxon>Agaricomycotina</taxon>
        <taxon>Tremellomycetes</taxon>
        <taxon>Tremellales</taxon>
        <taxon>Trimorphomycetaceae</taxon>
        <taxon>Saitozyma</taxon>
    </lineage>
</organism>
<keyword evidence="2" id="KW-1185">Reference proteome</keyword>